<feature type="transmembrane region" description="Helical" evidence="10">
    <location>
        <begin position="256"/>
        <end position="278"/>
    </location>
</feature>
<sequence length="283" mass="29474">MIPSERGLLLRRRLLSGVDMLMSVLATVFAVLFLGWLLWGVVTRGVSALNLALFTESTPGAGIDGGGLANAIVGSFLMTGAGIVLAALIGILAAVWLVEMAPGGALARAIRFFNDVLLAGPSIIAGVFVYGVLVRPMGHFSGWAGAAALAVVALPVVVSTACAALELVPGSLREASAALGAPRWRTTLQVVLRASRSGILTGLLLATARIFGEAAPLLFTSLGNNFFTWNMNQPVAGLPQVLYLFATGPYDNWHQLAWAGALVSTAVVLGLLVIARLVSRHHD</sequence>
<dbReference type="NCBIfam" id="TIGR00974">
    <property type="entry name" value="3a0107s02c"/>
    <property type="match status" value="1"/>
</dbReference>
<dbReference type="PROSITE" id="PS50928">
    <property type="entry name" value="ABC_TM1"/>
    <property type="match status" value="1"/>
</dbReference>
<dbReference type="InterPro" id="IPR035906">
    <property type="entry name" value="MetI-like_sf"/>
</dbReference>
<comment type="similarity">
    <text evidence="2 10">Belongs to the binding-protein-dependent transport system permease family. CysTW subfamily.</text>
</comment>
<dbReference type="PANTHER" id="PTHR42922">
    <property type="entry name" value="PHOSPHATE TRANSPORT SYSTEM PERMEASE PROTEIN PSTA"/>
    <property type="match status" value="1"/>
</dbReference>
<dbReference type="InterPro" id="IPR000515">
    <property type="entry name" value="MetI-like"/>
</dbReference>
<reference evidence="12 13" key="1">
    <citation type="submission" date="2020-02" db="EMBL/GenBank/DDBJ databases">
        <title>Nitrogenibacter mangrovi gen. nov., sp. nov. isolated from mangrove sediment, a denitrifying betaproteobacterium.</title>
        <authorList>
            <person name="Liao H."/>
            <person name="Tian Y."/>
        </authorList>
    </citation>
    <scope>NUCLEOTIDE SEQUENCE [LARGE SCALE GENOMIC DNA]</scope>
    <source>
        <strain evidence="12 13">M9-3-2</strain>
    </source>
</reference>
<dbReference type="GO" id="GO:0005315">
    <property type="term" value="F:phosphate transmembrane transporter activity"/>
    <property type="evidence" value="ECO:0007669"/>
    <property type="project" value="InterPro"/>
</dbReference>
<dbReference type="InterPro" id="IPR005672">
    <property type="entry name" value="Phosphate_PstA"/>
</dbReference>
<dbReference type="AlphaFoldDB" id="A0A6C1B8J1"/>
<feature type="transmembrane region" description="Helical" evidence="10">
    <location>
        <begin position="190"/>
        <end position="211"/>
    </location>
</feature>
<dbReference type="Gene3D" id="1.10.3720.10">
    <property type="entry name" value="MetI-like"/>
    <property type="match status" value="1"/>
</dbReference>
<dbReference type="GO" id="GO:0005886">
    <property type="term" value="C:plasma membrane"/>
    <property type="evidence" value="ECO:0007669"/>
    <property type="project" value="UniProtKB-SubCell"/>
</dbReference>
<keyword evidence="13" id="KW-1185">Reference proteome</keyword>
<dbReference type="EMBL" id="CP048836">
    <property type="protein sequence ID" value="QID18660.1"/>
    <property type="molecule type" value="Genomic_DNA"/>
</dbReference>
<dbReference type="KEGG" id="azq:G3580_14130"/>
<dbReference type="Proteomes" id="UP000501991">
    <property type="component" value="Chromosome"/>
</dbReference>
<accession>A0A6C1B8J1</accession>
<dbReference type="Pfam" id="PF00528">
    <property type="entry name" value="BPD_transp_1"/>
    <property type="match status" value="1"/>
</dbReference>
<organism evidence="12 13">
    <name type="scientific">Nitrogeniibacter mangrovi</name>
    <dbReference type="NCBI Taxonomy" id="2016596"/>
    <lineage>
        <taxon>Bacteria</taxon>
        <taxon>Pseudomonadati</taxon>
        <taxon>Pseudomonadota</taxon>
        <taxon>Betaproteobacteria</taxon>
        <taxon>Rhodocyclales</taxon>
        <taxon>Zoogloeaceae</taxon>
        <taxon>Nitrogeniibacter</taxon>
    </lineage>
</organism>
<keyword evidence="7 10" id="KW-0812">Transmembrane</keyword>
<evidence type="ECO:0000256" key="4">
    <source>
        <dbReference type="ARBA" id="ARBA00022448"/>
    </source>
</evidence>
<feature type="transmembrane region" description="Helical" evidence="10">
    <location>
        <begin position="21"/>
        <end position="42"/>
    </location>
</feature>
<feature type="transmembrane region" description="Helical" evidence="10">
    <location>
        <begin position="76"/>
        <end position="98"/>
    </location>
</feature>
<evidence type="ECO:0000256" key="2">
    <source>
        <dbReference type="ARBA" id="ARBA00007069"/>
    </source>
</evidence>
<evidence type="ECO:0000256" key="10">
    <source>
        <dbReference type="RuleBase" id="RU363043"/>
    </source>
</evidence>
<keyword evidence="5 10" id="KW-1003">Cell membrane</keyword>
<dbReference type="RefSeq" id="WP_173766534.1">
    <property type="nucleotide sequence ID" value="NZ_CP048836.1"/>
</dbReference>
<keyword evidence="9 10" id="KW-0472">Membrane</keyword>
<evidence type="ECO:0000313" key="13">
    <source>
        <dbReference type="Proteomes" id="UP000501991"/>
    </source>
</evidence>
<proteinExistence type="inferred from homology"/>
<evidence type="ECO:0000256" key="9">
    <source>
        <dbReference type="ARBA" id="ARBA00023136"/>
    </source>
</evidence>
<dbReference type="CDD" id="cd06261">
    <property type="entry name" value="TM_PBP2"/>
    <property type="match status" value="1"/>
</dbReference>
<evidence type="ECO:0000256" key="8">
    <source>
        <dbReference type="ARBA" id="ARBA00022989"/>
    </source>
</evidence>
<dbReference type="GO" id="GO:0035435">
    <property type="term" value="P:phosphate ion transmembrane transport"/>
    <property type="evidence" value="ECO:0007669"/>
    <property type="project" value="InterPro"/>
</dbReference>
<evidence type="ECO:0000259" key="11">
    <source>
        <dbReference type="PROSITE" id="PS50928"/>
    </source>
</evidence>
<comment type="subcellular location">
    <subcellularLocation>
        <location evidence="10">Cell inner membrane</location>
        <topology evidence="10">Multi-pass membrane protein</topology>
    </subcellularLocation>
    <subcellularLocation>
        <location evidence="1">Cell membrane</location>
        <topology evidence="1">Multi-pass membrane protein</topology>
    </subcellularLocation>
</comment>
<protein>
    <recommendedName>
        <fullName evidence="3 10">Phosphate transport system permease protein PstA</fullName>
    </recommendedName>
</protein>
<keyword evidence="6" id="KW-0592">Phosphate transport</keyword>
<evidence type="ECO:0000256" key="7">
    <source>
        <dbReference type="ARBA" id="ARBA00022692"/>
    </source>
</evidence>
<name>A0A6C1B8J1_9RHOO</name>
<feature type="domain" description="ABC transmembrane type-1" evidence="11">
    <location>
        <begin position="72"/>
        <end position="275"/>
    </location>
</feature>
<evidence type="ECO:0000256" key="6">
    <source>
        <dbReference type="ARBA" id="ARBA00022592"/>
    </source>
</evidence>
<evidence type="ECO:0000313" key="12">
    <source>
        <dbReference type="EMBL" id="QID18660.1"/>
    </source>
</evidence>
<feature type="transmembrane region" description="Helical" evidence="10">
    <location>
        <begin position="110"/>
        <end position="133"/>
    </location>
</feature>
<dbReference type="InterPro" id="IPR051408">
    <property type="entry name" value="Phosphate_transprt_permease"/>
</dbReference>
<gene>
    <name evidence="12" type="primary">pstA</name>
    <name evidence="12" type="ORF">G3580_14130</name>
</gene>
<evidence type="ECO:0000256" key="5">
    <source>
        <dbReference type="ARBA" id="ARBA00022475"/>
    </source>
</evidence>
<feature type="transmembrane region" description="Helical" evidence="10">
    <location>
        <begin position="145"/>
        <end position="169"/>
    </location>
</feature>
<keyword evidence="4" id="KW-0813">Transport</keyword>
<dbReference type="PANTHER" id="PTHR42922:SF1">
    <property type="entry name" value="PHOSPHATE TRANSPORT SYSTEM PERMEASE PROTEIN PSTA"/>
    <property type="match status" value="1"/>
</dbReference>
<keyword evidence="8 10" id="KW-1133">Transmembrane helix</keyword>
<evidence type="ECO:0000256" key="1">
    <source>
        <dbReference type="ARBA" id="ARBA00004651"/>
    </source>
</evidence>
<dbReference type="SUPFAM" id="SSF161098">
    <property type="entry name" value="MetI-like"/>
    <property type="match status" value="1"/>
</dbReference>
<evidence type="ECO:0000256" key="3">
    <source>
        <dbReference type="ARBA" id="ARBA00016864"/>
    </source>
</evidence>